<evidence type="ECO:0000256" key="10">
    <source>
        <dbReference type="HAMAP-Rule" id="MF_01470"/>
    </source>
</evidence>
<dbReference type="AlphaFoldDB" id="A0A852Z116"/>
<dbReference type="InterPro" id="IPR042211">
    <property type="entry name" value="CRISPR-assoc_Cas1_N"/>
</dbReference>
<evidence type="ECO:0000256" key="6">
    <source>
        <dbReference type="ARBA" id="ARBA00023118"/>
    </source>
</evidence>
<sequence length="339" mass="38321">MTEVLKTLFLTTPGTSLHLEGDTVRIHHPEKPGRNVLPLVRIDQFVVWRGVEVSNELMHRCAKDSRGITWLSRNGRFLHRTTGPQNGNPVVRLEQVRAHDDESRRLELAKAFLASKIQNYRQLLLRTARDAADERKEKLREIAQRHADSLETLSVSSSVSEVLGVEGKAGQDYFQEGMPKLAPGVFPGRTRRPPKDTFNCLLSFGYGMLQVAVEGALEQVGLDPYIGYLHGVRSGQPSLALDLMEEFRAMLVDRLVATLYNRGQVKSAHTESLPSGEVRLTDEGRTMFLEQWSKARERSWRHSELKRDVPAATLPLIQARFLARHLRGDQPSYTPWIAS</sequence>
<dbReference type="GO" id="GO:0003677">
    <property type="term" value="F:DNA binding"/>
    <property type="evidence" value="ECO:0007669"/>
    <property type="project" value="UniProtKB-KW"/>
</dbReference>
<feature type="binding site" evidence="10">
    <location>
        <position position="230"/>
    </location>
    <ligand>
        <name>Mn(2+)</name>
        <dbReference type="ChEBI" id="CHEBI:29035"/>
    </ligand>
</feature>
<keyword evidence="3 10" id="KW-0255">Endonuclease</keyword>
<dbReference type="Gene3D" id="1.20.120.920">
    <property type="entry name" value="CRISPR-associated endonuclease Cas1, C-terminal domain"/>
    <property type="match status" value="1"/>
</dbReference>
<dbReference type="EC" id="3.1.-.-" evidence="10"/>
<dbReference type="InterPro" id="IPR050646">
    <property type="entry name" value="Cas1"/>
</dbReference>
<evidence type="ECO:0000256" key="3">
    <source>
        <dbReference type="ARBA" id="ARBA00022759"/>
    </source>
</evidence>
<comment type="subunit">
    <text evidence="9 10">Homodimer, forms a heterotetramer with a Cas2 homodimer.</text>
</comment>
<keyword evidence="2 10" id="KW-0479">Metal-binding</keyword>
<reference evidence="11 12" key="1">
    <citation type="submission" date="2020-07" db="EMBL/GenBank/DDBJ databases">
        <title>Genomic Encyclopedia of Type Strains, Phase III (KMG-III): the genomes of soil and plant-associated and newly described type strains.</title>
        <authorList>
            <person name="Whitman W."/>
        </authorList>
    </citation>
    <scope>NUCLEOTIDE SEQUENCE [LARGE SCALE GENOMIC DNA]</scope>
    <source>
        <strain evidence="11 12">CECT 8576</strain>
    </source>
</reference>
<dbReference type="PANTHER" id="PTHR34353:SF2">
    <property type="entry name" value="CRISPR-ASSOCIATED ENDONUCLEASE CAS1 1"/>
    <property type="match status" value="1"/>
</dbReference>
<dbReference type="Pfam" id="PF01867">
    <property type="entry name" value="Cas_Cas1"/>
    <property type="match status" value="1"/>
</dbReference>
<evidence type="ECO:0000256" key="5">
    <source>
        <dbReference type="ARBA" id="ARBA00022842"/>
    </source>
</evidence>
<evidence type="ECO:0000256" key="2">
    <source>
        <dbReference type="ARBA" id="ARBA00022723"/>
    </source>
</evidence>
<keyword evidence="8 10" id="KW-0464">Manganese</keyword>
<dbReference type="PANTHER" id="PTHR34353">
    <property type="entry name" value="CRISPR-ASSOCIATED ENDONUCLEASE CAS1 1"/>
    <property type="match status" value="1"/>
</dbReference>
<organism evidence="11 12">
    <name type="scientific">Actinopolyspora biskrensis</name>
    <dbReference type="NCBI Taxonomy" id="1470178"/>
    <lineage>
        <taxon>Bacteria</taxon>
        <taxon>Bacillati</taxon>
        <taxon>Actinomycetota</taxon>
        <taxon>Actinomycetes</taxon>
        <taxon>Actinopolysporales</taxon>
        <taxon>Actinopolysporaceae</taxon>
        <taxon>Actinopolyspora</taxon>
    </lineage>
</organism>
<evidence type="ECO:0000256" key="4">
    <source>
        <dbReference type="ARBA" id="ARBA00022801"/>
    </source>
</evidence>
<dbReference type="GO" id="GO:0051607">
    <property type="term" value="P:defense response to virus"/>
    <property type="evidence" value="ECO:0007669"/>
    <property type="project" value="UniProtKB-UniRule"/>
</dbReference>
<comment type="cofactor">
    <cofactor evidence="10">
        <name>Mg(2+)</name>
        <dbReference type="ChEBI" id="CHEBI:18420"/>
    </cofactor>
    <cofactor evidence="10">
        <name>Mn(2+)</name>
        <dbReference type="ChEBI" id="CHEBI:29035"/>
    </cofactor>
</comment>
<keyword evidence="12" id="KW-1185">Reference proteome</keyword>
<accession>A0A852Z116</accession>
<evidence type="ECO:0000256" key="8">
    <source>
        <dbReference type="ARBA" id="ARBA00023211"/>
    </source>
</evidence>
<evidence type="ECO:0000256" key="7">
    <source>
        <dbReference type="ARBA" id="ARBA00023125"/>
    </source>
</evidence>
<proteinExistence type="inferred from homology"/>
<comment type="similarity">
    <text evidence="10">Belongs to the CRISPR-associated endonuclease Cas1 family.</text>
</comment>
<dbReference type="GO" id="GO:0004519">
    <property type="term" value="F:endonuclease activity"/>
    <property type="evidence" value="ECO:0007669"/>
    <property type="project" value="UniProtKB-UniRule"/>
</dbReference>
<evidence type="ECO:0000256" key="1">
    <source>
        <dbReference type="ARBA" id="ARBA00022722"/>
    </source>
</evidence>
<dbReference type="GO" id="GO:0043571">
    <property type="term" value="P:maintenance of CRISPR repeat elements"/>
    <property type="evidence" value="ECO:0007669"/>
    <property type="project" value="UniProtKB-UniRule"/>
</dbReference>
<dbReference type="GO" id="GO:0046872">
    <property type="term" value="F:metal ion binding"/>
    <property type="evidence" value="ECO:0007669"/>
    <property type="project" value="UniProtKB-UniRule"/>
</dbReference>
<comment type="caution">
    <text evidence="11">The sequence shown here is derived from an EMBL/GenBank/DDBJ whole genome shotgun (WGS) entry which is preliminary data.</text>
</comment>
<dbReference type="HAMAP" id="MF_01470">
    <property type="entry name" value="Cas1"/>
    <property type="match status" value="1"/>
</dbReference>
<dbReference type="Proteomes" id="UP000548304">
    <property type="component" value="Unassembled WGS sequence"/>
</dbReference>
<dbReference type="EMBL" id="JACBYW010000005">
    <property type="protein sequence ID" value="NYH79672.1"/>
    <property type="molecule type" value="Genomic_DNA"/>
</dbReference>
<feature type="binding site" evidence="10">
    <location>
        <position position="166"/>
    </location>
    <ligand>
        <name>Mn(2+)</name>
        <dbReference type="ChEBI" id="CHEBI:29035"/>
    </ligand>
</feature>
<dbReference type="Gene3D" id="3.100.10.20">
    <property type="entry name" value="CRISPR-associated endonuclease Cas1, N-terminal domain"/>
    <property type="match status" value="1"/>
</dbReference>
<protein>
    <recommendedName>
        <fullName evidence="10">CRISPR-associated endonuclease Cas1</fullName>
        <ecNumber evidence="10">3.1.-.-</ecNumber>
    </recommendedName>
</protein>
<comment type="function">
    <text evidence="10">CRISPR (clustered regularly interspaced short palindromic repeat), is an adaptive immune system that provides protection against mobile genetic elements (viruses, transposable elements and conjugative plasmids). CRISPR clusters contain spacers, sequences complementary to antecedent mobile elements, and target invading nucleic acids. CRISPR clusters are transcribed and processed into CRISPR RNA (crRNA). Acts as a dsDNA endonuclease. Involved in the integration of spacer DNA into the CRISPR cassette.</text>
</comment>
<name>A0A852Z116_9ACTN</name>
<evidence type="ECO:0000313" key="11">
    <source>
        <dbReference type="EMBL" id="NYH79672.1"/>
    </source>
</evidence>
<dbReference type="NCBIfam" id="TIGR00287">
    <property type="entry name" value="cas1"/>
    <property type="match status" value="1"/>
</dbReference>
<evidence type="ECO:0000313" key="12">
    <source>
        <dbReference type="Proteomes" id="UP000548304"/>
    </source>
</evidence>
<feature type="binding site" evidence="10">
    <location>
        <position position="245"/>
    </location>
    <ligand>
        <name>Mn(2+)</name>
        <dbReference type="ChEBI" id="CHEBI:29035"/>
    </ligand>
</feature>
<keyword evidence="4 10" id="KW-0378">Hydrolase</keyword>
<dbReference type="InterPro" id="IPR042206">
    <property type="entry name" value="CRISPR-assoc_Cas1_C"/>
</dbReference>
<keyword evidence="6 10" id="KW-0051">Antiviral defense</keyword>
<evidence type="ECO:0000256" key="9">
    <source>
        <dbReference type="ARBA" id="ARBA00038592"/>
    </source>
</evidence>
<keyword evidence="5 10" id="KW-0460">Magnesium</keyword>
<dbReference type="RefSeq" id="WP_179536066.1">
    <property type="nucleotide sequence ID" value="NZ_JACBYW010000005.1"/>
</dbReference>
<dbReference type="GO" id="GO:0016787">
    <property type="term" value="F:hydrolase activity"/>
    <property type="evidence" value="ECO:0007669"/>
    <property type="project" value="UniProtKB-KW"/>
</dbReference>
<dbReference type="InterPro" id="IPR002729">
    <property type="entry name" value="CRISPR-assoc_Cas1"/>
</dbReference>
<keyword evidence="7 10" id="KW-0238">DNA-binding</keyword>
<keyword evidence="1 10" id="KW-0540">Nuclease</keyword>
<gene>
    <name evidence="10" type="primary">cas1</name>
    <name evidence="11" type="ORF">FHR84_003010</name>
</gene>